<sequence length="214" mass="23739">MPTLQTMELQELERSGSNHQPCLVDSSPSPHPVDAAEGKNRRRPVAVSRPRKTSIPSPAPVLSLARLRECLEWNLADQNHVLDAAAQLYRSHQVLSTAQMKWSVMFGHDDSELGGIRVCDNVGQLIATKGVLYAIEYGLLFGPALLYLDKWFVERKGMAYRIMWAGITSQTLLALFHVALVVRGKPFGLCDPIRAHDSCTVLTTVACLGFCLRR</sequence>
<evidence type="ECO:0000313" key="3">
    <source>
        <dbReference type="EMBL" id="KAK8043697.1"/>
    </source>
</evidence>
<name>A0ABR1TAR3_9PEZI</name>
<feature type="transmembrane region" description="Helical" evidence="2">
    <location>
        <begin position="130"/>
        <end position="148"/>
    </location>
</feature>
<dbReference type="EMBL" id="JAQQWK010000004">
    <property type="protein sequence ID" value="KAK8043697.1"/>
    <property type="molecule type" value="Genomic_DNA"/>
</dbReference>
<gene>
    <name evidence="3" type="ORF">PG993_006127</name>
</gene>
<reference evidence="3 4" key="1">
    <citation type="submission" date="2023-01" db="EMBL/GenBank/DDBJ databases">
        <title>Analysis of 21 Apiospora genomes using comparative genomics revels a genus with tremendous synthesis potential of carbohydrate active enzymes and secondary metabolites.</title>
        <authorList>
            <person name="Sorensen T."/>
        </authorList>
    </citation>
    <scope>NUCLEOTIDE SEQUENCE [LARGE SCALE GENOMIC DNA]</scope>
    <source>
        <strain evidence="3 4">CBS 33761</strain>
    </source>
</reference>
<evidence type="ECO:0000256" key="2">
    <source>
        <dbReference type="SAM" id="Phobius"/>
    </source>
</evidence>
<dbReference type="Proteomes" id="UP001444661">
    <property type="component" value="Unassembled WGS sequence"/>
</dbReference>
<evidence type="ECO:0000313" key="4">
    <source>
        <dbReference type="Proteomes" id="UP001444661"/>
    </source>
</evidence>
<keyword evidence="2" id="KW-1133">Transmembrane helix</keyword>
<feature type="compositionally biased region" description="Basic residues" evidence="1">
    <location>
        <begin position="40"/>
        <end position="52"/>
    </location>
</feature>
<feature type="region of interest" description="Disordered" evidence="1">
    <location>
        <begin position="1"/>
        <end position="55"/>
    </location>
</feature>
<keyword evidence="2" id="KW-0472">Membrane</keyword>
<organism evidence="3 4">
    <name type="scientific">Apiospora rasikravindrae</name>
    <dbReference type="NCBI Taxonomy" id="990691"/>
    <lineage>
        <taxon>Eukaryota</taxon>
        <taxon>Fungi</taxon>
        <taxon>Dikarya</taxon>
        <taxon>Ascomycota</taxon>
        <taxon>Pezizomycotina</taxon>
        <taxon>Sordariomycetes</taxon>
        <taxon>Xylariomycetidae</taxon>
        <taxon>Amphisphaeriales</taxon>
        <taxon>Apiosporaceae</taxon>
        <taxon>Apiospora</taxon>
    </lineage>
</organism>
<feature type="transmembrane region" description="Helical" evidence="2">
    <location>
        <begin position="160"/>
        <end position="181"/>
    </location>
</feature>
<accession>A0ABR1TAR3</accession>
<comment type="caution">
    <text evidence="3">The sequence shown here is derived from an EMBL/GenBank/DDBJ whole genome shotgun (WGS) entry which is preliminary data.</text>
</comment>
<keyword evidence="4" id="KW-1185">Reference proteome</keyword>
<proteinExistence type="predicted"/>
<protein>
    <submittedName>
        <fullName evidence="3">Uncharacterized protein</fullName>
    </submittedName>
</protein>
<evidence type="ECO:0000256" key="1">
    <source>
        <dbReference type="SAM" id="MobiDB-lite"/>
    </source>
</evidence>
<keyword evidence="2" id="KW-0812">Transmembrane</keyword>